<name>A0A554VPW6_9FLAO</name>
<dbReference type="GO" id="GO:0005886">
    <property type="term" value="C:plasma membrane"/>
    <property type="evidence" value="ECO:0007669"/>
    <property type="project" value="UniProtKB-SubCell"/>
</dbReference>
<keyword evidence="3" id="KW-1003">Cell membrane</keyword>
<dbReference type="PANTHER" id="PTHR30506:SF3">
    <property type="entry name" value="UPF0126 INNER MEMBRANE PROTEIN YADS-RELATED"/>
    <property type="match status" value="1"/>
</dbReference>
<keyword evidence="4 7" id="KW-0812">Transmembrane</keyword>
<evidence type="ECO:0000256" key="4">
    <source>
        <dbReference type="ARBA" id="ARBA00022692"/>
    </source>
</evidence>
<dbReference type="EMBL" id="VLNR01000006">
    <property type="protein sequence ID" value="TSE10532.1"/>
    <property type="molecule type" value="Genomic_DNA"/>
</dbReference>
<dbReference type="InterPro" id="IPR005115">
    <property type="entry name" value="Gly_transporter"/>
</dbReference>
<accession>A0A554VPW6</accession>
<evidence type="ECO:0000256" key="5">
    <source>
        <dbReference type="ARBA" id="ARBA00022989"/>
    </source>
</evidence>
<feature type="transmembrane region" description="Helical" evidence="7">
    <location>
        <begin position="149"/>
        <end position="167"/>
    </location>
</feature>
<evidence type="ECO:0000259" key="8">
    <source>
        <dbReference type="Pfam" id="PF03458"/>
    </source>
</evidence>
<comment type="similarity">
    <text evidence="2">Belongs to the UPF0126 family.</text>
</comment>
<evidence type="ECO:0000256" key="3">
    <source>
        <dbReference type="ARBA" id="ARBA00022475"/>
    </source>
</evidence>
<feature type="domain" description="Glycine transporter" evidence="8">
    <location>
        <begin position="92"/>
        <end position="165"/>
    </location>
</feature>
<evidence type="ECO:0000256" key="6">
    <source>
        <dbReference type="ARBA" id="ARBA00023136"/>
    </source>
</evidence>
<keyword evidence="10" id="KW-1185">Reference proteome</keyword>
<dbReference type="RefSeq" id="WP_143915576.1">
    <property type="nucleotide sequence ID" value="NZ_CANMIK010000007.1"/>
</dbReference>
<feature type="transmembrane region" description="Helical" evidence="7">
    <location>
        <begin position="30"/>
        <end position="47"/>
    </location>
</feature>
<sequence>MTFFDVLDILGTVAFAISGALSAMNRRFDLFGIFIIAFVTAIGGGTIRDILIGNTPVSWMQNITTMYLISGITIFSIIFRNKLDYLKGSLFLFDTIGLGIFTITGVETGINAGLEPIVSIALGATTGCFGGVIRDILCNEIPVIFRKEIYATASIAGGICFMVLYSLDLDQNITYISTALLIIIIRLLVVKYRVSLPLFTIADRNTIE</sequence>
<evidence type="ECO:0000313" key="9">
    <source>
        <dbReference type="EMBL" id="TSE10532.1"/>
    </source>
</evidence>
<feature type="transmembrane region" description="Helical" evidence="7">
    <location>
        <begin position="116"/>
        <end position="137"/>
    </location>
</feature>
<keyword evidence="5 7" id="KW-1133">Transmembrane helix</keyword>
<protein>
    <submittedName>
        <fullName evidence="9">Trimeric intracellular cation channel family protein</fullName>
    </submittedName>
</protein>
<feature type="transmembrane region" description="Helical" evidence="7">
    <location>
        <begin position="91"/>
        <end position="110"/>
    </location>
</feature>
<feature type="transmembrane region" description="Helical" evidence="7">
    <location>
        <begin position="59"/>
        <end position="79"/>
    </location>
</feature>
<dbReference type="AlphaFoldDB" id="A0A554VPW6"/>
<dbReference type="PANTHER" id="PTHR30506">
    <property type="entry name" value="INNER MEMBRANE PROTEIN"/>
    <property type="match status" value="1"/>
</dbReference>
<evidence type="ECO:0000256" key="1">
    <source>
        <dbReference type="ARBA" id="ARBA00004651"/>
    </source>
</evidence>
<evidence type="ECO:0000256" key="7">
    <source>
        <dbReference type="SAM" id="Phobius"/>
    </source>
</evidence>
<evidence type="ECO:0000256" key="2">
    <source>
        <dbReference type="ARBA" id="ARBA00008193"/>
    </source>
</evidence>
<feature type="transmembrane region" description="Helical" evidence="7">
    <location>
        <begin position="173"/>
        <end position="189"/>
    </location>
</feature>
<dbReference type="Proteomes" id="UP000318833">
    <property type="component" value="Unassembled WGS sequence"/>
</dbReference>
<dbReference type="Pfam" id="PF03458">
    <property type="entry name" value="Gly_transporter"/>
    <property type="match status" value="2"/>
</dbReference>
<evidence type="ECO:0000313" key="10">
    <source>
        <dbReference type="Proteomes" id="UP000318833"/>
    </source>
</evidence>
<proteinExistence type="inferred from homology"/>
<comment type="subcellular location">
    <subcellularLocation>
        <location evidence="1">Cell membrane</location>
        <topology evidence="1">Multi-pass membrane protein</topology>
    </subcellularLocation>
</comment>
<feature type="transmembrane region" description="Helical" evidence="7">
    <location>
        <begin position="6"/>
        <end position="23"/>
    </location>
</feature>
<organism evidence="9 10">
    <name type="scientific">Aquimarina algiphila</name>
    <dbReference type="NCBI Taxonomy" id="2047982"/>
    <lineage>
        <taxon>Bacteria</taxon>
        <taxon>Pseudomonadati</taxon>
        <taxon>Bacteroidota</taxon>
        <taxon>Flavobacteriia</taxon>
        <taxon>Flavobacteriales</taxon>
        <taxon>Flavobacteriaceae</taxon>
        <taxon>Aquimarina</taxon>
    </lineage>
</organism>
<dbReference type="OrthoDB" id="9791874at2"/>
<keyword evidence="6 7" id="KW-0472">Membrane</keyword>
<comment type="caution">
    <text evidence="9">The sequence shown here is derived from an EMBL/GenBank/DDBJ whole genome shotgun (WGS) entry which is preliminary data.</text>
</comment>
<feature type="domain" description="Glycine transporter" evidence="8">
    <location>
        <begin position="6"/>
        <end position="75"/>
    </location>
</feature>
<reference evidence="9 10" key="1">
    <citation type="submission" date="2019-07" db="EMBL/GenBank/DDBJ databases">
        <title>The draft genome sequence of Aquimarina algiphila M91.</title>
        <authorList>
            <person name="Meng X."/>
        </authorList>
    </citation>
    <scope>NUCLEOTIDE SEQUENCE [LARGE SCALE GENOMIC DNA]</scope>
    <source>
        <strain evidence="9 10">M91</strain>
    </source>
</reference>
<gene>
    <name evidence="9" type="ORF">FOF46_04340</name>
</gene>